<keyword evidence="4 10" id="KW-0863">Zinc-finger</keyword>
<feature type="zinc finger region" description="C4-type" evidence="10">
    <location>
        <begin position="10"/>
        <end position="33"/>
    </location>
</feature>
<comment type="similarity">
    <text evidence="8 11">Belongs to the archaeal rpoM/eukaryotic RPA12/RPB9/RPC11 RNA polymerase family.</text>
</comment>
<evidence type="ECO:0000256" key="2">
    <source>
        <dbReference type="ARBA" id="ARBA00022478"/>
    </source>
</evidence>
<dbReference type="RefSeq" id="XP_002848049.1">
    <property type="nucleotide sequence ID" value="XM_002848003.1"/>
</dbReference>
<evidence type="ECO:0000256" key="6">
    <source>
        <dbReference type="ARBA" id="ARBA00023163"/>
    </source>
</evidence>
<evidence type="ECO:0000256" key="8">
    <source>
        <dbReference type="PIRNR" id="PIRNR005586"/>
    </source>
</evidence>
<dbReference type="InterPro" id="IPR012164">
    <property type="entry name" value="Rpa12/Rpb9/Rpc10/TFS"/>
</dbReference>
<evidence type="ECO:0000256" key="5">
    <source>
        <dbReference type="ARBA" id="ARBA00022833"/>
    </source>
</evidence>
<dbReference type="Pfam" id="PF02150">
    <property type="entry name" value="Zn_ribbon_RPB9"/>
    <property type="match status" value="1"/>
</dbReference>
<feature type="binding site" evidence="9">
    <location>
        <position position="10"/>
    </location>
    <ligand>
        <name>Zn(2+)</name>
        <dbReference type="ChEBI" id="CHEBI:29105"/>
        <label>1</label>
    </ligand>
</feature>
<dbReference type="GO" id="GO:0055029">
    <property type="term" value="C:nuclear DNA-directed RNA polymerase complex"/>
    <property type="evidence" value="ECO:0007669"/>
    <property type="project" value="UniProtKB-ARBA"/>
</dbReference>
<proteinExistence type="inferred from homology"/>
<dbReference type="PROSITE" id="PS01030">
    <property type="entry name" value="RNA_POL_M_15KD"/>
    <property type="match status" value="1"/>
</dbReference>
<evidence type="ECO:0000256" key="11">
    <source>
        <dbReference type="RuleBase" id="RU003474"/>
    </source>
</evidence>
<dbReference type="GeneID" id="9229371"/>
<dbReference type="OrthoDB" id="10056816at2759"/>
<reference evidence="14" key="1">
    <citation type="journal article" date="2012" name="MBio">
        <title>Comparative genome analysis of Trichophyton rubrum and related dermatophytes reveals candidate genes involved in infection.</title>
        <authorList>
            <person name="Martinez D.A."/>
            <person name="Oliver B.G."/>
            <person name="Graeser Y."/>
            <person name="Goldberg J.M."/>
            <person name="Li W."/>
            <person name="Martinez-Rossi N.M."/>
            <person name="Monod M."/>
            <person name="Shelest E."/>
            <person name="Barton R.C."/>
            <person name="Birch E."/>
            <person name="Brakhage A.A."/>
            <person name="Chen Z."/>
            <person name="Gurr S.J."/>
            <person name="Heiman D."/>
            <person name="Heitman J."/>
            <person name="Kosti I."/>
            <person name="Rossi A."/>
            <person name="Saif S."/>
            <person name="Samalova M."/>
            <person name="Saunders C.W."/>
            <person name="Shea T."/>
            <person name="Summerbell R.C."/>
            <person name="Xu J."/>
            <person name="Young S."/>
            <person name="Zeng Q."/>
            <person name="Birren B.W."/>
            <person name="Cuomo C.A."/>
            <person name="White T.C."/>
        </authorList>
    </citation>
    <scope>NUCLEOTIDE SEQUENCE [LARGE SCALE GENOMIC DNA]</scope>
    <source>
        <strain evidence="14">ATCC MYA-4605 / CBS 113480</strain>
    </source>
</reference>
<dbReference type="Proteomes" id="UP000002035">
    <property type="component" value="Unassembled WGS sequence"/>
</dbReference>
<feature type="domain" description="TFIIS-type" evidence="12">
    <location>
        <begin position="81"/>
        <end position="120"/>
    </location>
</feature>
<name>C5FM14_ARTOC</name>
<dbReference type="GO" id="GO:0003676">
    <property type="term" value="F:nucleic acid binding"/>
    <property type="evidence" value="ECO:0007669"/>
    <property type="project" value="InterPro"/>
</dbReference>
<dbReference type="Gene3D" id="2.20.25.10">
    <property type="match status" value="1"/>
</dbReference>
<dbReference type="PIRSF" id="PIRSF005586">
    <property type="entry name" value="RNApol_RpoM"/>
    <property type="match status" value="1"/>
</dbReference>
<evidence type="ECO:0000256" key="4">
    <source>
        <dbReference type="ARBA" id="ARBA00022771"/>
    </source>
</evidence>
<dbReference type="FunFam" id="2.20.25.10:FF:000024">
    <property type="entry name" value="DNA-directed RNA polymerase subunit"/>
    <property type="match status" value="1"/>
</dbReference>
<dbReference type="SUPFAM" id="SSF57783">
    <property type="entry name" value="Zinc beta-ribbon"/>
    <property type="match status" value="1"/>
</dbReference>
<evidence type="ECO:0000256" key="1">
    <source>
        <dbReference type="ARBA" id="ARBA00004604"/>
    </source>
</evidence>
<evidence type="ECO:0000256" key="9">
    <source>
        <dbReference type="PIRSR" id="PIRSR005586-1"/>
    </source>
</evidence>
<dbReference type="GO" id="GO:0003899">
    <property type="term" value="F:DNA-directed RNA polymerase activity"/>
    <property type="evidence" value="ECO:0007669"/>
    <property type="project" value="InterPro"/>
</dbReference>
<organism evidence="13 14">
    <name type="scientific">Arthroderma otae (strain ATCC MYA-4605 / CBS 113480)</name>
    <name type="common">Microsporum canis</name>
    <dbReference type="NCBI Taxonomy" id="554155"/>
    <lineage>
        <taxon>Eukaryota</taxon>
        <taxon>Fungi</taxon>
        <taxon>Dikarya</taxon>
        <taxon>Ascomycota</taxon>
        <taxon>Pezizomycotina</taxon>
        <taxon>Eurotiomycetes</taxon>
        <taxon>Eurotiomycetidae</taxon>
        <taxon>Onygenales</taxon>
        <taxon>Arthrodermataceae</taxon>
        <taxon>Microsporum</taxon>
    </lineage>
</organism>
<keyword evidence="5 9" id="KW-0862">Zinc</keyword>
<dbReference type="InterPro" id="IPR001222">
    <property type="entry name" value="Znf_TFIIS"/>
</dbReference>
<feature type="binding site" evidence="9">
    <location>
        <position position="88"/>
    </location>
    <ligand>
        <name>Zn(2+)</name>
        <dbReference type="ChEBI" id="CHEBI:29105"/>
        <label>2</label>
    </ligand>
</feature>
<keyword evidence="7 8" id="KW-0539">Nucleus</keyword>
<evidence type="ECO:0000256" key="10">
    <source>
        <dbReference type="PIRSR" id="PIRSR005586-2"/>
    </source>
</evidence>
<dbReference type="HOGENOM" id="CLU_093932_1_1_1"/>
<sequence length="123" mass="13302">MSAIGSLIFCVDCGNLLNESTGDANTILTCDICGTKNRALDCASRTIVSESKPNAFPSALRAKSSAVRALTEEDRPANAVIQQTCPDCGRTEMRYYTLQLRSADEGSTVFYTCECGHKHNTNN</sequence>
<dbReference type="OMA" id="EMQYHTL"/>
<dbReference type="GO" id="GO:0006363">
    <property type="term" value="P:termination of RNA polymerase I transcription"/>
    <property type="evidence" value="ECO:0007669"/>
    <property type="project" value="TreeGrafter"/>
</dbReference>
<comment type="subcellular location">
    <subcellularLocation>
        <location evidence="1">Nucleus</location>
        <location evidence="1">Nucleolus</location>
    </subcellularLocation>
</comment>
<comment type="function">
    <text evidence="8">DNA-dependent RNA polymerase catalyzes the transcription of DNA into RNA using the four ribonucleoside triphosphates as substrates.</text>
</comment>
<dbReference type="PANTHER" id="PTHR11239:SF14">
    <property type="entry name" value="DNA-DIRECTED RNA POLYMERASE I SUBUNIT RPA12"/>
    <property type="match status" value="1"/>
</dbReference>
<protein>
    <recommendedName>
        <fullName evidence="8">DNA-directed RNA polymerase subunit</fullName>
    </recommendedName>
</protein>
<dbReference type="AlphaFoldDB" id="C5FM14"/>
<feature type="binding site" evidence="9">
    <location>
        <position position="115"/>
    </location>
    <ligand>
        <name>Zn(2+)</name>
        <dbReference type="ChEBI" id="CHEBI:29105"/>
        <label>2</label>
    </ligand>
</feature>
<dbReference type="InterPro" id="IPR001529">
    <property type="entry name" value="Zn_ribbon_RPB9"/>
</dbReference>
<evidence type="ECO:0000313" key="13">
    <source>
        <dbReference type="EMBL" id="EEQ30736.1"/>
    </source>
</evidence>
<dbReference type="PROSITE" id="PS51133">
    <property type="entry name" value="ZF_TFIIS_2"/>
    <property type="match status" value="1"/>
</dbReference>
<feature type="binding site" evidence="9">
    <location>
        <position position="30"/>
    </location>
    <ligand>
        <name>Zn(2+)</name>
        <dbReference type="ChEBI" id="CHEBI:29105"/>
        <label>1</label>
    </ligand>
</feature>
<gene>
    <name evidence="13" type="ORF">MCYG_03555</name>
</gene>
<feature type="binding site" evidence="9">
    <location>
        <position position="13"/>
    </location>
    <ligand>
        <name>Zn(2+)</name>
        <dbReference type="ChEBI" id="CHEBI:29105"/>
        <label>1</label>
    </ligand>
</feature>
<evidence type="ECO:0000256" key="3">
    <source>
        <dbReference type="ARBA" id="ARBA00022723"/>
    </source>
</evidence>
<dbReference type="GO" id="GO:0005736">
    <property type="term" value="C:RNA polymerase I complex"/>
    <property type="evidence" value="ECO:0007669"/>
    <property type="project" value="TreeGrafter"/>
</dbReference>
<feature type="binding site" evidence="9">
    <location>
        <position position="113"/>
    </location>
    <ligand>
        <name>Zn(2+)</name>
        <dbReference type="ChEBI" id="CHEBI:29105"/>
        <label>2</label>
    </ligand>
</feature>
<dbReference type="PANTHER" id="PTHR11239">
    <property type="entry name" value="DNA-DIRECTED RNA POLYMERASE"/>
    <property type="match status" value="1"/>
</dbReference>
<keyword evidence="14" id="KW-1185">Reference proteome</keyword>
<keyword evidence="2 8" id="KW-0240">DNA-directed RNA polymerase</keyword>
<dbReference type="EMBL" id="DS995703">
    <property type="protein sequence ID" value="EEQ30736.1"/>
    <property type="molecule type" value="Genomic_DNA"/>
</dbReference>
<feature type="binding site" evidence="9">
    <location>
        <position position="33"/>
    </location>
    <ligand>
        <name>Zn(2+)</name>
        <dbReference type="ChEBI" id="CHEBI:29105"/>
        <label>1</label>
    </ligand>
</feature>
<evidence type="ECO:0000313" key="14">
    <source>
        <dbReference type="Proteomes" id="UP000002035"/>
    </source>
</evidence>
<dbReference type="CDD" id="cd10507">
    <property type="entry name" value="Zn-ribbon_RPA12"/>
    <property type="match status" value="1"/>
</dbReference>
<keyword evidence="6 8" id="KW-0804">Transcription</keyword>
<evidence type="ECO:0000256" key="7">
    <source>
        <dbReference type="ARBA" id="ARBA00023242"/>
    </source>
</evidence>
<dbReference type="STRING" id="554155.C5FM14"/>
<dbReference type="VEuPathDB" id="FungiDB:MCYG_03555"/>
<keyword evidence="3 9" id="KW-0479">Metal-binding</keyword>
<dbReference type="SMART" id="SM00440">
    <property type="entry name" value="ZnF_C2C2"/>
    <property type="match status" value="1"/>
</dbReference>
<accession>C5FM14</accession>
<dbReference type="eggNOG" id="KOG2907">
    <property type="taxonomic scope" value="Eukaryota"/>
</dbReference>
<dbReference type="GO" id="GO:0008270">
    <property type="term" value="F:zinc ion binding"/>
    <property type="evidence" value="ECO:0007669"/>
    <property type="project" value="UniProtKB-KW"/>
</dbReference>
<evidence type="ECO:0000259" key="12">
    <source>
        <dbReference type="PROSITE" id="PS51133"/>
    </source>
</evidence>
<feature type="binding site" evidence="9">
    <location>
        <position position="85"/>
    </location>
    <ligand>
        <name>Zn(2+)</name>
        <dbReference type="ChEBI" id="CHEBI:29105"/>
        <label>2</label>
    </ligand>
</feature>
<dbReference type="Pfam" id="PF01096">
    <property type="entry name" value="Zn_ribbon_TFIIS"/>
    <property type="match status" value="1"/>
</dbReference>
<dbReference type="InterPro" id="IPR034004">
    <property type="entry name" value="Zn_ribbon_RPA12_C"/>
</dbReference>
<dbReference type="InterPro" id="IPR019761">
    <property type="entry name" value="DNA-dir_RNA_pol-M_15_CS"/>
</dbReference>